<dbReference type="AlphaFoldDB" id="A0AAD5P8D5"/>
<keyword evidence="1" id="KW-0812">Transmembrane</keyword>
<feature type="transmembrane region" description="Helical" evidence="1">
    <location>
        <begin position="78"/>
        <end position="97"/>
    </location>
</feature>
<comment type="caution">
    <text evidence="2">The sequence shown here is derived from an EMBL/GenBank/DDBJ whole genome shotgun (WGS) entry which is preliminary data.</text>
</comment>
<evidence type="ECO:0000313" key="2">
    <source>
        <dbReference type="EMBL" id="KAI9246947.1"/>
    </source>
</evidence>
<proteinExistence type="predicted"/>
<organism evidence="2 3">
    <name type="scientific">Phascolomyces articulosus</name>
    <dbReference type="NCBI Taxonomy" id="60185"/>
    <lineage>
        <taxon>Eukaryota</taxon>
        <taxon>Fungi</taxon>
        <taxon>Fungi incertae sedis</taxon>
        <taxon>Mucoromycota</taxon>
        <taxon>Mucoromycotina</taxon>
        <taxon>Mucoromycetes</taxon>
        <taxon>Mucorales</taxon>
        <taxon>Lichtheimiaceae</taxon>
        <taxon>Phascolomyces</taxon>
    </lineage>
</organism>
<keyword evidence="1" id="KW-1133">Transmembrane helix</keyword>
<reference evidence="2" key="1">
    <citation type="journal article" date="2022" name="IScience">
        <title>Evolution of zygomycete secretomes and the origins of terrestrial fungal ecologies.</title>
        <authorList>
            <person name="Chang Y."/>
            <person name="Wang Y."/>
            <person name="Mondo S."/>
            <person name="Ahrendt S."/>
            <person name="Andreopoulos W."/>
            <person name="Barry K."/>
            <person name="Beard J."/>
            <person name="Benny G.L."/>
            <person name="Blankenship S."/>
            <person name="Bonito G."/>
            <person name="Cuomo C."/>
            <person name="Desiro A."/>
            <person name="Gervers K.A."/>
            <person name="Hundley H."/>
            <person name="Kuo A."/>
            <person name="LaButti K."/>
            <person name="Lang B.F."/>
            <person name="Lipzen A."/>
            <person name="O'Donnell K."/>
            <person name="Pangilinan J."/>
            <person name="Reynolds N."/>
            <person name="Sandor L."/>
            <person name="Smith M.E."/>
            <person name="Tsang A."/>
            <person name="Grigoriev I.V."/>
            <person name="Stajich J.E."/>
            <person name="Spatafora J.W."/>
        </authorList>
    </citation>
    <scope>NUCLEOTIDE SEQUENCE</scope>
    <source>
        <strain evidence="2">RSA 2281</strain>
    </source>
</reference>
<accession>A0AAD5P8D5</accession>
<reference evidence="2" key="2">
    <citation type="submission" date="2023-02" db="EMBL/GenBank/DDBJ databases">
        <authorList>
            <consortium name="DOE Joint Genome Institute"/>
            <person name="Mondo S.J."/>
            <person name="Chang Y."/>
            <person name="Wang Y."/>
            <person name="Ahrendt S."/>
            <person name="Andreopoulos W."/>
            <person name="Barry K."/>
            <person name="Beard J."/>
            <person name="Benny G.L."/>
            <person name="Blankenship S."/>
            <person name="Bonito G."/>
            <person name="Cuomo C."/>
            <person name="Desiro A."/>
            <person name="Gervers K.A."/>
            <person name="Hundley H."/>
            <person name="Kuo A."/>
            <person name="LaButti K."/>
            <person name="Lang B.F."/>
            <person name="Lipzen A."/>
            <person name="O'Donnell K."/>
            <person name="Pangilinan J."/>
            <person name="Reynolds N."/>
            <person name="Sandor L."/>
            <person name="Smith M.W."/>
            <person name="Tsang A."/>
            <person name="Grigoriev I.V."/>
            <person name="Stajich J.E."/>
            <person name="Spatafora J.W."/>
        </authorList>
    </citation>
    <scope>NUCLEOTIDE SEQUENCE</scope>
    <source>
        <strain evidence="2">RSA 2281</strain>
    </source>
</reference>
<feature type="transmembrane region" description="Helical" evidence="1">
    <location>
        <begin position="51"/>
        <end position="72"/>
    </location>
</feature>
<evidence type="ECO:0000313" key="3">
    <source>
        <dbReference type="Proteomes" id="UP001209540"/>
    </source>
</evidence>
<name>A0AAD5P8D5_9FUNG</name>
<evidence type="ECO:0000256" key="1">
    <source>
        <dbReference type="SAM" id="Phobius"/>
    </source>
</evidence>
<keyword evidence="1" id="KW-0472">Membrane</keyword>
<protein>
    <submittedName>
        <fullName evidence="2">Uncharacterized protein</fullName>
    </submittedName>
</protein>
<gene>
    <name evidence="2" type="ORF">BDA99DRAFT_565365</name>
</gene>
<keyword evidence="3" id="KW-1185">Reference proteome</keyword>
<sequence>MKSIRLALMNKKFDDQYTFELHGYLTLHDFESTLSTINRSVTYNPPPGNKLVWIGILWTVWIFIAMAVYTLWASLDLVSILITIPILMFLATIIFLWRHRHIRCKFEQSVLDTCGTINATENIRGINYRFSKNGMDITTTGATSTKSNNNTSNVLAFYSKPRYSIVIEFDDRYNALSGQRFSSPRYHNDDFISIPLYAGAGGTERDDLDEPKHVHYSEKDGLRKETVTDLPHGTLNYYNENDPHALRYN</sequence>
<dbReference type="EMBL" id="JAIXMP010000044">
    <property type="protein sequence ID" value="KAI9246947.1"/>
    <property type="molecule type" value="Genomic_DNA"/>
</dbReference>
<dbReference type="Proteomes" id="UP001209540">
    <property type="component" value="Unassembled WGS sequence"/>
</dbReference>